<dbReference type="Proteomes" id="UP000324222">
    <property type="component" value="Unassembled WGS sequence"/>
</dbReference>
<feature type="compositionally biased region" description="Low complexity" evidence="1">
    <location>
        <begin position="42"/>
        <end position="52"/>
    </location>
</feature>
<proteinExistence type="predicted"/>
<dbReference type="EMBL" id="VSRR010056704">
    <property type="protein sequence ID" value="MPC81352.1"/>
    <property type="molecule type" value="Genomic_DNA"/>
</dbReference>
<dbReference type="AlphaFoldDB" id="A0A5B7IC05"/>
<protein>
    <submittedName>
        <fullName evidence="2">Uncharacterized protein</fullName>
    </submittedName>
</protein>
<reference evidence="2 3" key="1">
    <citation type="submission" date="2019-05" db="EMBL/GenBank/DDBJ databases">
        <title>Another draft genome of Portunus trituberculatus and its Hox gene families provides insights of decapod evolution.</title>
        <authorList>
            <person name="Jeong J.-H."/>
            <person name="Song I."/>
            <person name="Kim S."/>
            <person name="Choi T."/>
            <person name="Kim D."/>
            <person name="Ryu S."/>
            <person name="Kim W."/>
        </authorList>
    </citation>
    <scope>NUCLEOTIDE SEQUENCE [LARGE SCALE GENOMIC DNA]</scope>
    <source>
        <tissue evidence="2">Muscle</tissue>
    </source>
</reference>
<evidence type="ECO:0000313" key="3">
    <source>
        <dbReference type="Proteomes" id="UP000324222"/>
    </source>
</evidence>
<sequence>MPQLPLPLLPLKPTHLCTPTHHHHSHPYHHYYCRTPTTLTTTTTTTSATTTQTRDHPRAGLPLRRPRFNTTP</sequence>
<comment type="caution">
    <text evidence="2">The sequence shown here is derived from an EMBL/GenBank/DDBJ whole genome shotgun (WGS) entry which is preliminary data.</text>
</comment>
<name>A0A5B7IC05_PORTR</name>
<organism evidence="2 3">
    <name type="scientific">Portunus trituberculatus</name>
    <name type="common">Swimming crab</name>
    <name type="synonym">Neptunus trituberculatus</name>
    <dbReference type="NCBI Taxonomy" id="210409"/>
    <lineage>
        <taxon>Eukaryota</taxon>
        <taxon>Metazoa</taxon>
        <taxon>Ecdysozoa</taxon>
        <taxon>Arthropoda</taxon>
        <taxon>Crustacea</taxon>
        <taxon>Multicrustacea</taxon>
        <taxon>Malacostraca</taxon>
        <taxon>Eumalacostraca</taxon>
        <taxon>Eucarida</taxon>
        <taxon>Decapoda</taxon>
        <taxon>Pleocyemata</taxon>
        <taxon>Brachyura</taxon>
        <taxon>Eubrachyura</taxon>
        <taxon>Portunoidea</taxon>
        <taxon>Portunidae</taxon>
        <taxon>Portuninae</taxon>
        <taxon>Portunus</taxon>
    </lineage>
</organism>
<gene>
    <name evidence="2" type="ORF">E2C01_075962</name>
</gene>
<feature type="region of interest" description="Disordered" evidence="1">
    <location>
        <begin position="42"/>
        <end position="72"/>
    </location>
</feature>
<accession>A0A5B7IC05</accession>
<evidence type="ECO:0000256" key="1">
    <source>
        <dbReference type="SAM" id="MobiDB-lite"/>
    </source>
</evidence>
<keyword evidence="3" id="KW-1185">Reference proteome</keyword>
<evidence type="ECO:0000313" key="2">
    <source>
        <dbReference type="EMBL" id="MPC81352.1"/>
    </source>
</evidence>